<dbReference type="PROSITE" id="PS50893">
    <property type="entry name" value="ABC_TRANSPORTER_2"/>
    <property type="match status" value="1"/>
</dbReference>
<dbReference type="Gene3D" id="3.40.50.300">
    <property type="entry name" value="P-loop containing nucleotide triphosphate hydrolases"/>
    <property type="match status" value="1"/>
</dbReference>
<dbReference type="SUPFAM" id="SSF52540">
    <property type="entry name" value="P-loop containing nucleoside triphosphate hydrolases"/>
    <property type="match status" value="1"/>
</dbReference>
<proteinExistence type="inferred from homology"/>
<dbReference type="AlphaFoldDB" id="A0A6I2UCZ6"/>
<dbReference type="CDD" id="cd03220">
    <property type="entry name" value="ABC_KpsT_Wzt"/>
    <property type="match status" value="1"/>
</dbReference>
<gene>
    <name evidence="6" type="ORF">FYJ84_10335</name>
</gene>
<dbReference type="InterPro" id="IPR003439">
    <property type="entry name" value="ABC_transporter-like_ATP-bd"/>
</dbReference>
<dbReference type="InterPro" id="IPR003593">
    <property type="entry name" value="AAA+_ATPase"/>
</dbReference>
<dbReference type="SMART" id="SM00382">
    <property type="entry name" value="AAA"/>
    <property type="match status" value="1"/>
</dbReference>
<dbReference type="PANTHER" id="PTHR46743">
    <property type="entry name" value="TEICHOIC ACIDS EXPORT ATP-BINDING PROTEIN TAGH"/>
    <property type="match status" value="1"/>
</dbReference>
<keyword evidence="2" id="KW-0813">Transport</keyword>
<dbReference type="GO" id="GO:0016020">
    <property type="term" value="C:membrane"/>
    <property type="evidence" value="ECO:0007669"/>
    <property type="project" value="InterPro"/>
</dbReference>
<dbReference type="InterPro" id="IPR027417">
    <property type="entry name" value="P-loop_NTPase"/>
</dbReference>
<keyword evidence="4 6" id="KW-0067">ATP-binding</keyword>
<protein>
    <submittedName>
        <fullName evidence="6">ABC transporter ATP-binding protein</fullName>
    </submittedName>
</protein>
<dbReference type="InterPro" id="IPR015860">
    <property type="entry name" value="ABC_transpr_TagH-like"/>
</dbReference>
<dbReference type="Proteomes" id="UP000433181">
    <property type="component" value="Unassembled WGS sequence"/>
</dbReference>
<evidence type="ECO:0000256" key="4">
    <source>
        <dbReference type="ARBA" id="ARBA00022840"/>
    </source>
</evidence>
<dbReference type="EMBL" id="VUNR01000022">
    <property type="protein sequence ID" value="MSU09383.1"/>
    <property type="molecule type" value="Genomic_DNA"/>
</dbReference>
<dbReference type="InterPro" id="IPR050683">
    <property type="entry name" value="Bact_Polysacc_Export_ATP-bd"/>
</dbReference>
<keyword evidence="3" id="KW-0547">Nucleotide-binding</keyword>
<evidence type="ECO:0000256" key="2">
    <source>
        <dbReference type="ARBA" id="ARBA00022448"/>
    </source>
</evidence>
<dbReference type="PROSITE" id="PS00211">
    <property type="entry name" value="ABC_TRANSPORTER_1"/>
    <property type="match status" value="1"/>
</dbReference>
<dbReference type="GO" id="GO:0005524">
    <property type="term" value="F:ATP binding"/>
    <property type="evidence" value="ECO:0007669"/>
    <property type="project" value="UniProtKB-KW"/>
</dbReference>
<evidence type="ECO:0000313" key="6">
    <source>
        <dbReference type="EMBL" id="MSU09383.1"/>
    </source>
</evidence>
<dbReference type="InterPro" id="IPR017871">
    <property type="entry name" value="ABC_transporter-like_CS"/>
</dbReference>
<name>A0A6I2UCZ6_9FIRM</name>
<sequence>MKQRNSKLIKDVHAINGMSLKIGEGERVGIIGRNGAGKSTLLKAIAGIYPLSNGSVDVRGTIRSLFELNLGFDFEATGRENIMYRGLLLGEHPQIVREKTKEIIEFADIGEFIDYPVKTYSAGMQVRLAFSISTSIRGDIILLDEVIGAGDASFFKKARQRITELIESAKILVLVSHDFNSVREFCTRVIWIEKGQIIEDGIPETVISKYLKATL</sequence>
<dbReference type="GO" id="GO:0016887">
    <property type="term" value="F:ATP hydrolysis activity"/>
    <property type="evidence" value="ECO:0007669"/>
    <property type="project" value="InterPro"/>
</dbReference>
<evidence type="ECO:0000256" key="3">
    <source>
        <dbReference type="ARBA" id="ARBA00022741"/>
    </source>
</evidence>
<accession>A0A6I2UCZ6</accession>
<evidence type="ECO:0000313" key="7">
    <source>
        <dbReference type="Proteomes" id="UP000433181"/>
    </source>
</evidence>
<dbReference type="GO" id="GO:0140359">
    <property type="term" value="F:ABC-type transporter activity"/>
    <property type="evidence" value="ECO:0007669"/>
    <property type="project" value="InterPro"/>
</dbReference>
<comment type="similarity">
    <text evidence="1">Belongs to the ABC transporter superfamily.</text>
</comment>
<evidence type="ECO:0000259" key="5">
    <source>
        <dbReference type="PROSITE" id="PS50893"/>
    </source>
</evidence>
<evidence type="ECO:0000256" key="1">
    <source>
        <dbReference type="ARBA" id="ARBA00005417"/>
    </source>
</evidence>
<keyword evidence="7" id="KW-1185">Reference proteome</keyword>
<organism evidence="6 7">
    <name type="scientific">Anaerovibrio slackiae</name>
    <dbReference type="NCBI Taxonomy" id="2652309"/>
    <lineage>
        <taxon>Bacteria</taxon>
        <taxon>Bacillati</taxon>
        <taxon>Bacillota</taxon>
        <taxon>Negativicutes</taxon>
        <taxon>Selenomonadales</taxon>
        <taxon>Selenomonadaceae</taxon>
        <taxon>Anaerovibrio</taxon>
    </lineage>
</organism>
<dbReference type="Pfam" id="PF00005">
    <property type="entry name" value="ABC_tran"/>
    <property type="match status" value="1"/>
</dbReference>
<reference evidence="6 7" key="1">
    <citation type="submission" date="2019-08" db="EMBL/GenBank/DDBJ databases">
        <title>In-depth cultivation of the pig gut microbiome towards novel bacterial diversity and tailored functional studies.</title>
        <authorList>
            <person name="Wylensek D."/>
            <person name="Hitch T.C.A."/>
            <person name="Clavel T."/>
        </authorList>
    </citation>
    <scope>NUCLEOTIDE SEQUENCE [LARGE SCALE GENOMIC DNA]</scope>
    <source>
        <strain evidence="6 7">WCA-693-APC-5D-A</strain>
    </source>
</reference>
<comment type="caution">
    <text evidence="6">The sequence shown here is derived from an EMBL/GenBank/DDBJ whole genome shotgun (WGS) entry which is preliminary data.</text>
</comment>
<dbReference type="PANTHER" id="PTHR46743:SF2">
    <property type="entry name" value="TEICHOIC ACIDS EXPORT ATP-BINDING PROTEIN TAGH"/>
    <property type="match status" value="1"/>
</dbReference>
<feature type="domain" description="ABC transporter" evidence="5">
    <location>
        <begin position="1"/>
        <end position="215"/>
    </location>
</feature>